<dbReference type="AlphaFoldDB" id="K2QWW7"/>
<dbReference type="EMBL" id="AHHD01000356">
    <property type="protein sequence ID" value="EKG14356.1"/>
    <property type="molecule type" value="Genomic_DNA"/>
</dbReference>
<dbReference type="VEuPathDB" id="FungiDB:MPH_08447"/>
<dbReference type="HOGENOM" id="CLU_3111994_0_0_1"/>
<keyword evidence="1" id="KW-0812">Transmembrane</keyword>
<protein>
    <submittedName>
        <fullName evidence="2">Uncharacterized protein</fullName>
    </submittedName>
</protein>
<proteinExistence type="predicted"/>
<evidence type="ECO:0000313" key="3">
    <source>
        <dbReference type="Proteomes" id="UP000007129"/>
    </source>
</evidence>
<comment type="caution">
    <text evidence="2">The sequence shown here is derived from an EMBL/GenBank/DDBJ whole genome shotgun (WGS) entry which is preliminary data.</text>
</comment>
<feature type="transmembrane region" description="Helical" evidence="1">
    <location>
        <begin position="20"/>
        <end position="38"/>
    </location>
</feature>
<evidence type="ECO:0000313" key="2">
    <source>
        <dbReference type="EMBL" id="EKG14356.1"/>
    </source>
</evidence>
<organism evidence="2 3">
    <name type="scientific">Macrophomina phaseolina (strain MS6)</name>
    <name type="common">Charcoal rot fungus</name>
    <dbReference type="NCBI Taxonomy" id="1126212"/>
    <lineage>
        <taxon>Eukaryota</taxon>
        <taxon>Fungi</taxon>
        <taxon>Dikarya</taxon>
        <taxon>Ascomycota</taxon>
        <taxon>Pezizomycotina</taxon>
        <taxon>Dothideomycetes</taxon>
        <taxon>Dothideomycetes incertae sedis</taxon>
        <taxon>Botryosphaeriales</taxon>
        <taxon>Botryosphaeriaceae</taxon>
        <taxon>Macrophomina</taxon>
    </lineage>
</organism>
<reference evidence="2 3" key="1">
    <citation type="journal article" date="2012" name="BMC Genomics">
        <title>Tools to kill: Genome of one of the most destructive plant pathogenic fungi Macrophomina phaseolina.</title>
        <authorList>
            <person name="Islam M.S."/>
            <person name="Haque M.S."/>
            <person name="Islam M.M."/>
            <person name="Emdad E.M."/>
            <person name="Halim A."/>
            <person name="Hossen Q.M.M."/>
            <person name="Hossain M.Z."/>
            <person name="Ahmed B."/>
            <person name="Rahim S."/>
            <person name="Rahman M.S."/>
            <person name="Alam M.M."/>
            <person name="Hou S."/>
            <person name="Wan X."/>
            <person name="Saito J.A."/>
            <person name="Alam M."/>
        </authorList>
    </citation>
    <scope>NUCLEOTIDE SEQUENCE [LARGE SCALE GENOMIC DNA]</scope>
    <source>
        <strain evidence="2 3">MS6</strain>
    </source>
</reference>
<dbReference type="InParanoid" id="K2QWW7"/>
<dbReference type="Proteomes" id="UP000007129">
    <property type="component" value="Unassembled WGS sequence"/>
</dbReference>
<evidence type="ECO:0000256" key="1">
    <source>
        <dbReference type="SAM" id="Phobius"/>
    </source>
</evidence>
<name>K2QWW7_MACPH</name>
<feature type="non-terminal residue" evidence="2">
    <location>
        <position position="51"/>
    </location>
</feature>
<keyword evidence="1" id="KW-1133">Transmembrane helix</keyword>
<keyword evidence="1" id="KW-0472">Membrane</keyword>
<accession>K2QWW7</accession>
<gene>
    <name evidence="2" type="ORF">MPH_08447</name>
</gene>
<sequence length="51" mass="5746">MPVPTMMTTTSFELSMHAHIMAVAFASLILYATVKWYCARKAVNDLRKQGL</sequence>